<gene>
    <name evidence="3" type="ORF">J5Y03_03860</name>
</gene>
<dbReference type="SUPFAM" id="SSF63817">
    <property type="entry name" value="Sortase"/>
    <property type="match status" value="1"/>
</dbReference>
<dbReference type="Gene3D" id="2.40.260.10">
    <property type="entry name" value="Sortase"/>
    <property type="match status" value="1"/>
</dbReference>
<evidence type="ECO:0000313" key="4">
    <source>
        <dbReference type="Proteomes" id="UP000682134"/>
    </source>
</evidence>
<evidence type="ECO:0000313" key="3">
    <source>
        <dbReference type="EMBL" id="MBP0724319.1"/>
    </source>
</evidence>
<dbReference type="InterPro" id="IPR053525">
    <property type="entry name" value="Sortase_D"/>
</dbReference>
<dbReference type="GO" id="GO:0016787">
    <property type="term" value="F:hydrolase activity"/>
    <property type="evidence" value="ECO:0007669"/>
    <property type="project" value="UniProtKB-KW"/>
</dbReference>
<keyword evidence="1" id="KW-0378">Hydrolase</keyword>
<dbReference type="CDD" id="cd05828">
    <property type="entry name" value="Sortase_D_1"/>
    <property type="match status" value="1"/>
</dbReference>
<sequence>MKKKLFYSGLILLLFLFGFYLTSTNVYKMAKAYLIYKQTDDKWHRQLDKQATKKLIDKQVPLYSHQPKMGEQIGTLKIPTIHSTLPIYEGTNEDELEQGIGHYAKSVLPGENDNSVLAGHRDTIFRHLGEVKIDDKLIVSTSAGTFTYKVRKIRIVDKDDRTVIVPKPRATLTVSTCYPFRYIGPAPQRYVLIANLVHTKR</sequence>
<dbReference type="NCBIfam" id="NF033746">
    <property type="entry name" value="class_D_sortase"/>
    <property type="match status" value="1"/>
</dbReference>
<name>A0A940NLD7_9BACI</name>
<feature type="active site" description="Acyl-thioester intermediate" evidence="2">
    <location>
        <position position="177"/>
    </location>
</feature>
<feature type="active site" description="Proton donor/acceptor" evidence="2">
    <location>
        <position position="120"/>
    </location>
</feature>
<proteinExistence type="predicted"/>
<dbReference type="AlphaFoldDB" id="A0A940NLD7"/>
<dbReference type="EMBL" id="JAGIYQ010000002">
    <property type="protein sequence ID" value="MBP0724319.1"/>
    <property type="molecule type" value="Genomic_DNA"/>
</dbReference>
<evidence type="ECO:0000256" key="2">
    <source>
        <dbReference type="PIRSR" id="PIRSR605754-1"/>
    </source>
</evidence>
<dbReference type="InterPro" id="IPR023365">
    <property type="entry name" value="Sortase_dom-sf"/>
</dbReference>
<protein>
    <submittedName>
        <fullName evidence="3">Class D sortase</fullName>
    </submittedName>
</protein>
<accession>A0A940NLD7</accession>
<organism evidence="3 4">
    <name type="scientific">Gottfriedia endophytica</name>
    <dbReference type="NCBI Taxonomy" id="2820819"/>
    <lineage>
        <taxon>Bacteria</taxon>
        <taxon>Bacillati</taxon>
        <taxon>Bacillota</taxon>
        <taxon>Bacilli</taxon>
        <taxon>Bacillales</taxon>
        <taxon>Bacillaceae</taxon>
        <taxon>Gottfriedia</taxon>
    </lineage>
</organism>
<evidence type="ECO:0000256" key="1">
    <source>
        <dbReference type="ARBA" id="ARBA00022801"/>
    </source>
</evidence>
<dbReference type="InterPro" id="IPR041999">
    <property type="entry name" value="Sortase_D_1"/>
</dbReference>
<dbReference type="RefSeq" id="WP_209402718.1">
    <property type="nucleotide sequence ID" value="NZ_JAGIYQ010000002.1"/>
</dbReference>
<reference evidence="3" key="1">
    <citation type="submission" date="2021-04" db="EMBL/GenBank/DDBJ databases">
        <title>Genome seq and assembly of Bacillus sp.</title>
        <authorList>
            <person name="Chhetri G."/>
        </authorList>
    </citation>
    <scope>NUCLEOTIDE SEQUENCE</scope>
    <source>
        <strain evidence="3">RG28</strain>
    </source>
</reference>
<dbReference type="Proteomes" id="UP000682134">
    <property type="component" value="Unassembled WGS sequence"/>
</dbReference>
<dbReference type="NCBIfam" id="TIGR01076">
    <property type="entry name" value="sortase_fam"/>
    <property type="match status" value="1"/>
</dbReference>
<dbReference type="Pfam" id="PF04203">
    <property type="entry name" value="Sortase"/>
    <property type="match status" value="1"/>
</dbReference>
<keyword evidence="4" id="KW-1185">Reference proteome</keyword>
<dbReference type="InterPro" id="IPR005754">
    <property type="entry name" value="Sortase"/>
</dbReference>
<comment type="caution">
    <text evidence="3">The sequence shown here is derived from an EMBL/GenBank/DDBJ whole genome shotgun (WGS) entry which is preliminary data.</text>
</comment>